<gene>
    <name evidence="14" type="ORF">HJ583_011880</name>
</gene>
<dbReference type="PANTHER" id="PTHR30469:SF33">
    <property type="entry name" value="SLR1207 PROTEIN"/>
    <property type="match status" value="1"/>
</dbReference>
<evidence type="ECO:0000256" key="6">
    <source>
        <dbReference type="ARBA" id="ARBA00023054"/>
    </source>
</evidence>
<dbReference type="Gene3D" id="2.40.420.20">
    <property type="match status" value="1"/>
</dbReference>
<evidence type="ECO:0000256" key="9">
    <source>
        <dbReference type="SAM" id="MobiDB-lite"/>
    </source>
</evidence>
<evidence type="ECO:0000259" key="11">
    <source>
        <dbReference type="Pfam" id="PF25917"/>
    </source>
</evidence>
<name>A0ABX2IGU1_9RHOO</name>
<keyword evidence="7" id="KW-0472">Membrane</keyword>
<evidence type="ECO:0000313" key="15">
    <source>
        <dbReference type="Proteomes" id="UP000778523"/>
    </source>
</evidence>
<dbReference type="InterPro" id="IPR058624">
    <property type="entry name" value="MdtA-like_HH"/>
</dbReference>
<feature type="domain" description="Multidrug resistance protein MdtA-like barrel-sandwich hybrid" evidence="11">
    <location>
        <begin position="65"/>
        <end position="219"/>
    </location>
</feature>
<sequence length="403" mass="43169">MKNLPSSWFRLRNVVLVLVALLLLGGLAAYFLAPPPRPSYLTAPVAKADLEDAVLATGTVQAYKQVNVGAQVSGQIKRLAVKLGDKVAAGDLIAEIDSLTQQNTLRNAEAALQNTQAQLAAKQATLKQAEFAFQRADQLLKQDAGSRESFEASEATLNATRAEIRALEAQIAQGRISVDTARLNLGYTRIVAPMAGTVVALINQEGQTVNANQSTPTIIKLARMDTVTIKAQISEADVTRVKPGQKVYFTILGEPRKRYSSTLRALEPAPDSISTDSTTSSTTSTTSTSTAIYYNGLLDVPNPDDKLRISMTTQVRVLLEEAKDALSIPAVALGERGKDGLYGVRVLGERGMPEMRQVKIGINNKTNAQVLAGLSEGEQVILGEATADTPTSTTRRRMGPPPM</sequence>
<dbReference type="Pfam" id="PF25876">
    <property type="entry name" value="HH_MFP_RND"/>
    <property type="match status" value="1"/>
</dbReference>
<dbReference type="Gene3D" id="2.40.50.100">
    <property type="match status" value="1"/>
</dbReference>
<proteinExistence type="inferred from homology"/>
<evidence type="ECO:0000256" key="5">
    <source>
        <dbReference type="ARBA" id="ARBA00022519"/>
    </source>
</evidence>
<evidence type="ECO:0000313" key="14">
    <source>
        <dbReference type="EMBL" id="NSL55727.1"/>
    </source>
</evidence>
<dbReference type="InterPro" id="IPR030190">
    <property type="entry name" value="MacA_alpha-hairpin_sf"/>
</dbReference>
<evidence type="ECO:0000259" key="12">
    <source>
        <dbReference type="Pfam" id="PF25944"/>
    </source>
</evidence>
<reference evidence="14 15" key="1">
    <citation type="submission" date="2020-06" db="EMBL/GenBank/DDBJ databases">
        <title>Draft genome of Uliginosibacterium sp. IMCC34675.</title>
        <authorList>
            <person name="Song J."/>
        </authorList>
    </citation>
    <scope>NUCLEOTIDE SEQUENCE [LARGE SCALE GENOMIC DNA]</scope>
    <source>
        <strain evidence="14 15">IMCC34675</strain>
    </source>
</reference>
<dbReference type="InterPro" id="IPR058626">
    <property type="entry name" value="MdtA-like_b-barrel"/>
</dbReference>
<keyword evidence="15" id="KW-1185">Reference proteome</keyword>
<evidence type="ECO:0000259" key="13">
    <source>
        <dbReference type="Pfam" id="PF25967"/>
    </source>
</evidence>
<evidence type="ECO:0000256" key="4">
    <source>
        <dbReference type="ARBA" id="ARBA00022475"/>
    </source>
</evidence>
<feature type="domain" description="Multidrug resistance protein MdtA-like beta-barrel" evidence="12">
    <location>
        <begin position="226"/>
        <end position="319"/>
    </location>
</feature>
<feature type="domain" description="Multidrug resistance protein MdtA-like C-terminal permuted SH3" evidence="13">
    <location>
        <begin position="324"/>
        <end position="385"/>
    </location>
</feature>
<comment type="caution">
    <text evidence="14">The sequence shown here is derived from an EMBL/GenBank/DDBJ whole genome shotgun (WGS) entry which is preliminary data.</text>
</comment>
<comment type="subcellular location">
    <subcellularLocation>
        <location evidence="1">Cell membrane</location>
    </subcellularLocation>
</comment>
<dbReference type="Gene3D" id="6.10.140.1990">
    <property type="match status" value="1"/>
</dbReference>
<evidence type="ECO:0000256" key="8">
    <source>
        <dbReference type="SAM" id="Coils"/>
    </source>
</evidence>
<dbReference type="NCBIfam" id="TIGR01730">
    <property type="entry name" value="RND_mfp"/>
    <property type="match status" value="1"/>
</dbReference>
<dbReference type="InterPro" id="IPR006143">
    <property type="entry name" value="RND_pump_MFP"/>
</dbReference>
<evidence type="ECO:0000256" key="3">
    <source>
        <dbReference type="ARBA" id="ARBA00022448"/>
    </source>
</evidence>
<dbReference type="InterPro" id="IPR058625">
    <property type="entry name" value="MdtA-like_BSH"/>
</dbReference>
<dbReference type="Pfam" id="PF25967">
    <property type="entry name" value="RND-MFP_C"/>
    <property type="match status" value="1"/>
</dbReference>
<organism evidence="14 15">
    <name type="scientific">Uliginosibacterium aquaticum</name>
    <dbReference type="NCBI Taxonomy" id="2731212"/>
    <lineage>
        <taxon>Bacteria</taxon>
        <taxon>Pseudomonadati</taxon>
        <taxon>Pseudomonadota</taxon>
        <taxon>Betaproteobacteria</taxon>
        <taxon>Rhodocyclales</taxon>
        <taxon>Zoogloeaceae</taxon>
        <taxon>Uliginosibacterium</taxon>
    </lineage>
</organism>
<evidence type="ECO:0000256" key="7">
    <source>
        <dbReference type="ARBA" id="ARBA00023136"/>
    </source>
</evidence>
<dbReference type="Pfam" id="PF25944">
    <property type="entry name" value="Beta-barrel_RND"/>
    <property type="match status" value="1"/>
</dbReference>
<evidence type="ECO:0000256" key="2">
    <source>
        <dbReference type="ARBA" id="ARBA00009477"/>
    </source>
</evidence>
<dbReference type="Pfam" id="PF25917">
    <property type="entry name" value="BSH_RND"/>
    <property type="match status" value="1"/>
</dbReference>
<dbReference type="EMBL" id="JABCSC020000003">
    <property type="protein sequence ID" value="NSL55727.1"/>
    <property type="molecule type" value="Genomic_DNA"/>
</dbReference>
<dbReference type="RefSeq" id="WP_170022134.1">
    <property type="nucleotide sequence ID" value="NZ_JABCSC020000003.1"/>
</dbReference>
<dbReference type="Gene3D" id="2.40.30.170">
    <property type="match status" value="1"/>
</dbReference>
<keyword evidence="5" id="KW-0997">Cell inner membrane</keyword>
<comment type="similarity">
    <text evidence="2">Belongs to the membrane fusion protein (MFP) (TC 8.A.1) family.</text>
</comment>
<keyword evidence="3" id="KW-0813">Transport</keyword>
<dbReference type="Proteomes" id="UP000778523">
    <property type="component" value="Unassembled WGS sequence"/>
</dbReference>
<feature type="region of interest" description="Disordered" evidence="9">
    <location>
        <begin position="265"/>
        <end position="286"/>
    </location>
</feature>
<dbReference type="SUPFAM" id="SSF111369">
    <property type="entry name" value="HlyD-like secretion proteins"/>
    <property type="match status" value="1"/>
</dbReference>
<feature type="domain" description="Multidrug resistance protein MdtA-like alpha-helical hairpin" evidence="10">
    <location>
        <begin position="112"/>
        <end position="188"/>
    </location>
</feature>
<feature type="coiled-coil region" evidence="8">
    <location>
        <begin position="105"/>
        <end position="170"/>
    </location>
</feature>
<feature type="compositionally biased region" description="Low complexity" evidence="9">
    <location>
        <begin position="271"/>
        <end position="286"/>
    </location>
</feature>
<evidence type="ECO:0000256" key="1">
    <source>
        <dbReference type="ARBA" id="ARBA00004236"/>
    </source>
</evidence>
<accession>A0ABX2IGU1</accession>
<keyword evidence="6 8" id="KW-0175">Coiled coil</keyword>
<evidence type="ECO:0000259" key="10">
    <source>
        <dbReference type="Pfam" id="PF25876"/>
    </source>
</evidence>
<protein>
    <submittedName>
        <fullName evidence="14">Efflux RND transporter periplasmic adaptor subunit</fullName>
    </submittedName>
</protein>
<dbReference type="InterPro" id="IPR058627">
    <property type="entry name" value="MdtA-like_C"/>
</dbReference>
<keyword evidence="4" id="KW-1003">Cell membrane</keyword>
<dbReference type="PANTHER" id="PTHR30469">
    <property type="entry name" value="MULTIDRUG RESISTANCE PROTEIN MDTA"/>
    <property type="match status" value="1"/>
</dbReference>